<evidence type="ECO:0000313" key="11">
    <source>
        <dbReference type="Ensembl" id="ENSACAP00000007143.3"/>
    </source>
</evidence>
<keyword evidence="3" id="KW-0479">Metal-binding</keyword>
<evidence type="ECO:0000256" key="2">
    <source>
        <dbReference type="ARBA" id="ARBA00022699"/>
    </source>
</evidence>
<dbReference type="InterPro" id="IPR050143">
    <property type="entry name" value="TRIM/RBCC"/>
</dbReference>
<evidence type="ECO:0000256" key="4">
    <source>
        <dbReference type="ARBA" id="ARBA00022771"/>
    </source>
</evidence>
<dbReference type="InParanoid" id="G1KGD9"/>
<keyword evidence="2" id="KW-0528">Neurotoxin</keyword>
<organism evidence="11 12">
    <name type="scientific">Anolis carolinensis</name>
    <name type="common">Green anole</name>
    <name type="synonym">American chameleon</name>
    <dbReference type="NCBI Taxonomy" id="28377"/>
    <lineage>
        <taxon>Eukaryota</taxon>
        <taxon>Metazoa</taxon>
        <taxon>Chordata</taxon>
        <taxon>Craniata</taxon>
        <taxon>Vertebrata</taxon>
        <taxon>Euteleostomi</taxon>
        <taxon>Lepidosauria</taxon>
        <taxon>Squamata</taxon>
        <taxon>Bifurcata</taxon>
        <taxon>Unidentata</taxon>
        <taxon>Episquamata</taxon>
        <taxon>Toxicofera</taxon>
        <taxon>Iguania</taxon>
        <taxon>Dactyloidae</taxon>
        <taxon>Anolis</taxon>
    </lineage>
</organism>
<dbReference type="Gene3D" id="3.30.160.60">
    <property type="entry name" value="Classic Zinc Finger"/>
    <property type="match status" value="1"/>
</dbReference>
<dbReference type="PANTHER" id="PTHR24103">
    <property type="entry name" value="E3 UBIQUITIN-PROTEIN LIGASE TRIM"/>
    <property type="match status" value="1"/>
</dbReference>
<dbReference type="Pfam" id="PF00643">
    <property type="entry name" value="zf-B_box"/>
    <property type="match status" value="1"/>
</dbReference>
<dbReference type="GeneTree" id="ENSGT01030000234669"/>
<dbReference type="PROSITE" id="PS00518">
    <property type="entry name" value="ZF_RING_1"/>
    <property type="match status" value="1"/>
</dbReference>
<dbReference type="InterPro" id="IPR017907">
    <property type="entry name" value="Znf_RING_CS"/>
</dbReference>
<dbReference type="InterPro" id="IPR000315">
    <property type="entry name" value="Znf_B-box"/>
</dbReference>
<evidence type="ECO:0000256" key="6">
    <source>
        <dbReference type="ARBA" id="ARBA00034460"/>
    </source>
</evidence>
<dbReference type="GO" id="GO:0008270">
    <property type="term" value="F:zinc ion binding"/>
    <property type="evidence" value="ECO:0007669"/>
    <property type="project" value="UniProtKB-KW"/>
</dbReference>
<dbReference type="InterPro" id="IPR003879">
    <property type="entry name" value="Butyrophylin_SPRY"/>
</dbReference>
<protein>
    <recommendedName>
        <fullName evidence="13">Zinc finger protein RFP-like</fullName>
    </recommendedName>
</protein>
<dbReference type="GO" id="GO:0005737">
    <property type="term" value="C:cytoplasm"/>
    <property type="evidence" value="ECO:0000318"/>
    <property type="project" value="GO_Central"/>
</dbReference>
<dbReference type="InterPro" id="IPR001841">
    <property type="entry name" value="Znf_RING"/>
</dbReference>
<evidence type="ECO:0000256" key="3">
    <source>
        <dbReference type="ARBA" id="ARBA00022723"/>
    </source>
</evidence>
<dbReference type="PRINTS" id="PR01407">
    <property type="entry name" value="BUTYPHLNCDUF"/>
</dbReference>
<dbReference type="Pfam" id="PF15227">
    <property type="entry name" value="zf-C3HC4_4"/>
    <property type="match status" value="1"/>
</dbReference>
<reference evidence="11 12" key="1">
    <citation type="submission" date="2009-12" db="EMBL/GenBank/DDBJ databases">
        <title>The Genome Sequence of Anolis carolinensis (Green Anole Lizard).</title>
        <authorList>
            <consortium name="The Genome Sequencing Platform"/>
            <person name="Di Palma F."/>
            <person name="Alfoldi J."/>
            <person name="Heiman D."/>
            <person name="Young S."/>
            <person name="Grabherr M."/>
            <person name="Johnson J."/>
            <person name="Lander E.S."/>
            <person name="Lindblad-Toh K."/>
        </authorList>
    </citation>
    <scope>NUCLEOTIDE SEQUENCE [LARGE SCALE GENOMIC DNA]</scope>
    <source>
        <strain evidence="11 12">JBL SC #1</strain>
    </source>
</reference>
<reference evidence="11" key="2">
    <citation type="submission" date="2025-08" db="UniProtKB">
        <authorList>
            <consortium name="Ensembl"/>
        </authorList>
    </citation>
    <scope>IDENTIFICATION</scope>
</reference>
<keyword evidence="2" id="KW-0800">Toxin</keyword>
<dbReference type="GO" id="GO:0045087">
    <property type="term" value="P:innate immune response"/>
    <property type="evidence" value="ECO:0000318"/>
    <property type="project" value="GO_Central"/>
</dbReference>
<evidence type="ECO:0000256" key="1">
    <source>
        <dbReference type="ARBA" id="ARBA00009651"/>
    </source>
</evidence>
<dbReference type="GO" id="GO:0061630">
    <property type="term" value="F:ubiquitin protein ligase activity"/>
    <property type="evidence" value="ECO:0000318"/>
    <property type="project" value="GO_Central"/>
</dbReference>
<dbReference type="SUPFAM" id="SSF49899">
    <property type="entry name" value="Concanavalin A-like lectins/glucanases"/>
    <property type="match status" value="1"/>
</dbReference>
<evidence type="ECO:0000256" key="5">
    <source>
        <dbReference type="ARBA" id="ARBA00022833"/>
    </source>
</evidence>
<dbReference type="InterPro" id="IPR013083">
    <property type="entry name" value="Znf_RING/FYVE/PHD"/>
</dbReference>
<dbReference type="Ensembl" id="ENSACAT00000007298.3">
    <property type="protein sequence ID" value="ENSACAP00000007143.3"/>
    <property type="gene ID" value="ENSACAG00000007312.3"/>
</dbReference>
<name>G1KGD9_ANOCA</name>
<dbReference type="CDD" id="cd16594">
    <property type="entry name" value="RING-HC_TRIM7-like_C-IV"/>
    <property type="match status" value="1"/>
</dbReference>
<evidence type="ECO:0000313" key="12">
    <source>
        <dbReference type="Proteomes" id="UP000001646"/>
    </source>
</evidence>
<feature type="domain" description="B box-type" evidence="9">
    <location>
        <begin position="91"/>
        <end position="132"/>
    </location>
</feature>
<comment type="similarity">
    <text evidence="1">Belongs to the ohanin/vespryn family.</text>
</comment>
<evidence type="ECO:0000259" key="8">
    <source>
        <dbReference type="PROSITE" id="PS50089"/>
    </source>
</evidence>
<keyword evidence="12" id="KW-1185">Reference proteome</keyword>
<accession>G1KGD9</accession>
<evidence type="ECO:0000259" key="10">
    <source>
        <dbReference type="PROSITE" id="PS50188"/>
    </source>
</evidence>
<dbReference type="PROSITE" id="PS50089">
    <property type="entry name" value="ZF_RING_2"/>
    <property type="match status" value="1"/>
</dbReference>
<reference evidence="11" key="3">
    <citation type="submission" date="2025-09" db="UniProtKB">
        <authorList>
            <consortium name="Ensembl"/>
        </authorList>
    </citation>
    <scope>IDENTIFICATION</scope>
</reference>
<proteinExistence type="inferred from homology"/>
<dbReference type="SMART" id="SM00184">
    <property type="entry name" value="RING"/>
    <property type="match status" value="1"/>
</dbReference>
<dbReference type="Proteomes" id="UP000001646">
    <property type="component" value="Chromosome 2"/>
</dbReference>
<dbReference type="InterPro" id="IPR006574">
    <property type="entry name" value="PRY"/>
</dbReference>
<dbReference type="AlphaFoldDB" id="G1KGD9"/>
<evidence type="ECO:0008006" key="13">
    <source>
        <dbReference type="Google" id="ProtNLM"/>
    </source>
</evidence>
<dbReference type="InterPro" id="IPR043136">
    <property type="entry name" value="B30.2/SPRY_sf"/>
</dbReference>
<sequence length="431" mass="49488">MASSAAKDPMEKEVTYSVCLEYFKDPVTIECGHNFCRSCLTRFWEESGNKETFCPLCRERVQQRNLRSNWQLANIIEITKTLPQGPRRAKDTERVCGKHQEPLKLFCKDDETPICCVCDRSKEHKDHTVIPVEEAAHDYKVKKNGCFLGVLLRAEIEKETQDLLVKVTEIRQFLEEKEKHLWTQMEELKKQIVRKRDENLAKFDQELSSFKNLIQELKEKCQQPPAELLQVRPAETNLAASVWKASKEGASTTARGREFHCRTALTVRKFFLILLGIISLSLSPTANVTLDPDTVGPWLVLTEDWKTVGFGDKPQDLPDNPERFSNRFCVLGREGFTKGRHFWEVVSVRRKGLHIVHIGPSEGIWTVGSWKGRSRTKRIRVCLNCAANRVAFYDADTGDQIYVFSEVPFSGEAVLPFFYLYGKGQHFPLKS</sequence>
<evidence type="ECO:0000256" key="7">
    <source>
        <dbReference type="PROSITE-ProRule" id="PRU00024"/>
    </source>
</evidence>
<dbReference type="Pfam" id="PF13765">
    <property type="entry name" value="PRY"/>
    <property type="match status" value="1"/>
</dbReference>
<comment type="function">
    <text evidence="6">Neurotoxin that produces dose-dependent hypolocomotion and hyperalgesia in mice. May directly act on the central nervous system, as it is 6500-fold more potent when administered intracerebroventricularly than intraperitoneal.</text>
</comment>
<dbReference type="PROSITE" id="PS50119">
    <property type="entry name" value="ZF_BBOX"/>
    <property type="match status" value="1"/>
</dbReference>
<dbReference type="PROSITE" id="PS50188">
    <property type="entry name" value="B302_SPRY"/>
    <property type="match status" value="1"/>
</dbReference>
<dbReference type="eggNOG" id="KOG2177">
    <property type="taxonomic scope" value="Eukaryota"/>
</dbReference>
<dbReference type="Gene3D" id="3.30.40.10">
    <property type="entry name" value="Zinc/RING finger domain, C3HC4 (zinc finger)"/>
    <property type="match status" value="1"/>
</dbReference>
<dbReference type="SMART" id="SM00589">
    <property type="entry name" value="PRY"/>
    <property type="match status" value="1"/>
</dbReference>
<dbReference type="HOGENOM" id="CLU_013137_6_4_1"/>
<keyword evidence="4 7" id="KW-0863">Zinc-finger</keyword>
<dbReference type="SMART" id="SM00336">
    <property type="entry name" value="BBOX"/>
    <property type="match status" value="1"/>
</dbReference>
<dbReference type="CDD" id="cd19762">
    <property type="entry name" value="Bbox2_TRIM7-like"/>
    <property type="match status" value="1"/>
</dbReference>
<dbReference type="SUPFAM" id="SSF57850">
    <property type="entry name" value="RING/U-box"/>
    <property type="match status" value="1"/>
</dbReference>
<feature type="domain" description="B30.2/SPRY" evidence="10">
    <location>
        <begin position="268"/>
        <end position="431"/>
    </location>
</feature>
<dbReference type="InterPro" id="IPR013320">
    <property type="entry name" value="ConA-like_dom_sf"/>
</dbReference>
<dbReference type="Bgee" id="ENSACAG00000007312">
    <property type="expression patterns" value="Expressed in ovary and 1 other cell type or tissue"/>
</dbReference>
<keyword evidence="5" id="KW-0862">Zinc</keyword>
<dbReference type="Gene3D" id="2.60.120.920">
    <property type="match status" value="1"/>
</dbReference>
<dbReference type="InterPro" id="IPR001870">
    <property type="entry name" value="B30.2/SPRY"/>
</dbReference>
<feature type="domain" description="RING-type" evidence="8">
    <location>
        <begin position="18"/>
        <end position="58"/>
    </location>
</feature>
<evidence type="ECO:0000259" key="9">
    <source>
        <dbReference type="PROSITE" id="PS50119"/>
    </source>
</evidence>
<dbReference type="SUPFAM" id="SSF57845">
    <property type="entry name" value="B-box zinc-binding domain"/>
    <property type="match status" value="1"/>
</dbReference>